<evidence type="ECO:0000313" key="5">
    <source>
        <dbReference type="Proteomes" id="UP000634134"/>
    </source>
</evidence>
<dbReference type="Gene3D" id="1.10.10.60">
    <property type="entry name" value="Homeodomain-like"/>
    <property type="match status" value="1"/>
</dbReference>
<dbReference type="RefSeq" id="WP_194121950.1">
    <property type="nucleotide sequence ID" value="NZ_JACYGY010000001.1"/>
</dbReference>
<dbReference type="PROSITE" id="PS50977">
    <property type="entry name" value="HTH_TETR_2"/>
    <property type="match status" value="1"/>
</dbReference>
<keyword evidence="1 2" id="KW-0238">DNA-binding</keyword>
<feature type="DNA-binding region" description="H-T-H motif" evidence="2">
    <location>
        <begin position="34"/>
        <end position="53"/>
    </location>
</feature>
<proteinExistence type="predicted"/>
<dbReference type="InterPro" id="IPR009057">
    <property type="entry name" value="Homeodomain-like_sf"/>
</dbReference>
<accession>A0ABR9WEM7</accession>
<evidence type="ECO:0000256" key="2">
    <source>
        <dbReference type="PROSITE-ProRule" id="PRU00335"/>
    </source>
</evidence>
<evidence type="ECO:0000259" key="3">
    <source>
        <dbReference type="PROSITE" id="PS50977"/>
    </source>
</evidence>
<dbReference type="Proteomes" id="UP000634134">
    <property type="component" value="Unassembled WGS sequence"/>
</dbReference>
<evidence type="ECO:0000256" key="1">
    <source>
        <dbReference type="ARBA" id="ARBA00023125"/>
    </source>
</evidence>
<name>A0ABR9WEM7_9BACT</name>
<evidence type="ECO:0000313" key="4">
    <source>
        <dbReference type="EMBL" id="MBE9463848.1"/>
    </source>
</evidence>
<keyword evidence="5" id="KW-1185">Reference proteome</keyword>
<dbReference type="InterPro" id="IPR001647">
    <property type="entry name" value="HTH_TetR"/>
</dbReference>
<gene>
    <name evidence="4" type="ORF">IEE83_18345</name>
</gene>
<organism evidence="4 5">
    <name type="scientific">Dyadobacter subterraneus</name>
    <dbReference type="NCBI Taxonomy" id="2773304"/>
    <lineage>
        <taxon>Bacteria</taxon>
        <taxon>Pseudomonadati</taxon>
        <taxon>Bacteroidota</taxon>
        <taxon>Cytophagia</taxon>
        <taxon>Cytophagales</taxon>
        <taxon>Spirosomataceae</taxon>
        <taxon>Dyadobacter</taxon>
    </lineage>
</organism>
<reference evidence="5" key="1">
    <citation type="submission" date="2023-07" db="EMBL/GenBank/DDBJ databases">
        <title>Dyadobacter sp. nov 'subterranea' isolated from contaminted grondwater.</title>
        <authorList>
            <person name="Szabo I."/>
            <person name="Al-Omari J."/>
            <person name="Szerdahelyi S.G."/>
            <person name="Rado J."/>
        </authorList>
    </citation>
    <scope>NUCLEOTIDE SEQUENCE [LARGE SCALE GENOMIC DNA]</scope>
    <source>
        <strain evidence="5">UP-52</strain>
    </source>
</reference>
<protein>
    <submittedName>
        <fullName evidence="4">TetR/AcrR family transcriptional regulator</fullName>
    </submittedName>
</protein>
<feature type="domain" description="HTH tetR-type" evidence="3">
    <location>
        <begin position="11"/>
        <end position="53"/>
    </location>
</feature>
<comment type="caution">
    <text evidence="4">The sequence shown here is derived from an EMBL/GenBank/DDBJ whole genome shotgun (WGS) entry which is preliminary data.</text>
</comment>
<dbReference type="SUPFAM" id="SSF46689">
    <property type="entry name" value="Homeodomain-like"/>
    <property type="match status" value="1"/>
</dbReference>
<dbReference type="EMBL" id="JACYGY010000001">
    <property type="protein sequence ID" value="MBE9463848.1"/>
    <property type="molecule type" value="Genomic_DNA"/>
</dbReference>
<sequence length="53" mass="6082">MRNKERVRDRQRTEQKIIVAVGEIIKKHGVDQIGINAITKTAGVNKVLIYRHS</sequence>